<gene>
    <name evidence="3" type="ORF">CLV89_108171</name>
</gene>
<protein>
    <submittedName>
        <fullName evidence="3">dGTPase</fullName>
    </submittedName>
</protein>
<keyword evidence="1" id="KW-0378">Hydrolase</keyword>
<dbReference type="OrthoDB" id="9803619at2"/>
<dbReference type="InterPro" id="IPR003607">
    <property type="entry name" value="HD/PDEase_dom"/>
</dbReference>
<dbReference type="GO" id="GO:0006203">
    <property type="term" value="P:dGTP catabolic process"/>
    <property type="evidence" value="ECO:0007669"/>
    <property type="project" value="TreeGrafter"/>
</dbReference>
<dbReference type="AlphaFoldDB" id="A0A2T1AEK5"/>
<dbReference type="SMART" id="SM00471">
    <property type="entry name" value="HDc"/>
    <property type="match status" value="1"/>
</dbReference>
<dbReference type="InterPro" id="IPR050135">
    <property type="entry name" value="dGTPase-like"/>
</dbReference>
<dbReference type="Gene3D" id="1.10.3550.10">
    <property type="entry name" value="eoxyguanosinetriphosphate triphosphohydrolase domain-like"/>
    <property type="match status" value="1"/>
</dbReference>
<dbReference type="EMBL" id="PVUF01000008">
    <property type="protein sequence ID" value="PRZ47024.1"/>
    <property type="molecule type" value="Genomic_DNA"/>
</dbReference>
<dbReference type="Gene3D" id="1.10.3410.10">
    <property type="entry name" value="putative deoxyguanosinetriphosphate triphosphohydrolase like domain"/>
    <property type="match status" value="1"/>
</dbReference>
<dbReference type="PANTHER" id="PTHR11373:SF40">
    <property type="entry name" value="DEOXYGUANOSINETRIPHOSPHATE TRIPHOSPHOHYDROLASE-LIKE PROTEIN 2"/>
    <property type="match status" value="1"/>
</dbReference>
<proteinExistence type="predicted"/>
<dbReference type="NCBIfam" id="TIGR01353">
    <property type="entry name" value="dGTP_triPase"/>
    <property type="match status" value="1"/>
</dbReference>
<dbReference type="GO" id="GO:0008832">
    <property type="term" value="F:dGTPase activity"/>
    <property type="evidence" value="ECO:0007669"/>
    <property type="project" value="TreeGrafter"/>
</dbReference>
<dbReference type="RefSeq" id="WP_106164270.1">
    <property type="nucleotide sequence ID" value="NZ_PVUF01000008.1"/>
</dbReference>
<dbReference type="Proteomes" id="UP000237718">
    <property type="component" value="Unassembled WGS sequence"/>
</dbReference>
<dbReference type="PANTHER" id="PTHR11373">
    <property type="entry name" value="DEOXYNUCLEOSIDE TRIPHOSPHATE TRIPHOSPHOHYDROLASE"/>
    <property type="match status" value="1"/>
</dbReference>
<name>A0A2T1AEK5_TRISK</name>
<dbReference type="InterPro" id="IPR006261">
    <property type="entry name" value="dGTPase"/>
</dbReference>
<comment type="caution">
    <text evidence="3">The sequence shown here is derived from an EMBL/GenBank/DDBJ whole genome shotgun (WGS) entry which is preliminary data.</text>
</comment>
<evidence type="ECO:0000259" key="2">
    <source>
        <dbReference type="SMART" id="SM00471"/>
    </source>
</evidence>
<evidence type="ECO:0000313" key="3">
    <source>
        <dbReference type="EMBL" id="PRZ47024.1"/>
    </source>
</evidence>
<dbReference type="InterPro" id="IPR027432">
    <property type="entry name" value="dGTP_triphosphohydrolase_C"/>
</dbReference>
<sequence length="455" mass="50202">MDWTQLLNPGRLCRPDYADKPDRPAYLQDYDRILFSEPFRRLAQKTQVHPLYDHDHVHHRMIHSMETSSVGRSLGIQVGQALVKDGRLQEGLQHVIAGTVQAGCLVHDIGNPPFGHSGEASIGAWFAQKFAADAGKRSGIAGGIPPERRAEFTAFEGNAQGFRIVSRLEMARREGGMRLSYATLGAFAKYPCTAASAADAGHSYVGLKKFGTFASDEDLFAEAATALGLPEERTAAGHRWWRRHPLAFLVEAADDICYRILDLEDAATVGDLDSAVVSEILEEITGKPNRAPDPGMTLSDRTGMLRAMAIGAAIDSAVTAFLDHYDDIMAGTFNDGLMEVSSKASAFKRLKEISNARIFTAQRKTELEVVGRKVLFTILDEFHDLFIALKDCNWDAEQLLQEHGYWTQLVRAVDLDLRGIEDDYTAAHALTDFVSGMTDRYALRVRDMITGQVPS</sequence>
<dbReference type="InterPro" id="IPR023293">
    <property type="entry name" value="dGTP_triP_hydro_central_sf"/>
</dbReference>
<accession>A0A2T1AEK5</accession>
<dbReference type="Gene3D" id="1.10.3210.10">
    <property type="entry name" value="Hypothetical protein af1432"/>
    <property type="match status" value="1"/>
</dbReference>
<evidence type="ECO:0000256" key="1">
    <source>
        <dbReference type="ARBA" id="ARBA00022801"/>
    </source>
</evidence>
<evidence type="ECO:0000313" key="4">
    <source>
        <dbReference type="Proteomes" id="UP000237718"/>
    </source>
</evidence>
<dbReference type="SUPFAM" id="SSF109604">
    <property type="entry name" value="HD-domain/PDEase-like"/>
    <property type="match status" value="1"/>
</dbReference>
<feature type="domain" description="HD/PDEase" evidence="2">
    <location>
        <begin position="56"/>
        <end position="268"/>
    </location>
</feature>
<reference evidence="3 4" key="1">
    <citation type="submission" date="2018-03" db="EMBL/GenBank/DDBJ databases">
        <title>Genomic Encyclopedia of Archaeal and Bacterial Type Strains, Phase II (KMG-II): from individual species to whole genera.</title>
        <authorList>
            <person name="Goeker M."/>
        </authorList>
    </citation>
    <scope>NUCLEOTIDE SEQUENCE [LARGE SCALE GENOMIC DNA]</scope>
    <source>
        <strain evidence="3 4">DSM 25328</strain>
    </source>
</reference>
<organism evidence="3 4">
    <name type="scientific">Tritonibacter scottomollicae</name>
    <name type="common">Epibacterium scottomollicae</name>
    <dbReference type="NCBI Taxonomy" id="483013"/>
    <lineage>
        <taxon>Bacteria</taxon>
        <taxon>Pseudomonadati</taxon>
        <taxon>Pseudomonadota</taxon>
        <taxon>Alphaproteobacteria</taxon>
        <taxon>Rhodobacterales</taxon>
        <taxon>Paracoccaceae</taxon>
        <taxon>Tritonibacter</taxon>
    </lineage>
</organism>